<dbReference type="OrthoDB" id="2375606at2"/>
<evidence type="ECO:0000313" key="3">
    <source>
        <dbReference type="Proteomes" id="UP000829401"/>
    </source>
</evidence>
<dbReference type="EMBL" id="CP080467">
    <property type="protein sequence ID" value="UNO47510.1"/>
    <property type="molecule type" value="Genomic_DNA"/>
</dbReference>
<proteinExistence type="predicted"/>
<name>T0C928_ALIAG</name>
<dbReference type="KEGG" id="aaco:K1I37_12425"/>
<dbReference type="Proteomes" id="UP000829401">
    <property type="component" value="Chromosome"/>
</dbReference>
<dbReference type="eggNOG" id="COG3290">
    <property type="taxonomic scope" value="Bacteria"/>
</dbReference>
<dbReference type="InterPro" id="IPR039506">
    <property type="entry name" value="SPOB_a"/>
</dbReference>
<dbReference type="GO" id="GO:0000155">
    <property type="term" value="F:phosphorelay sensor kinase activity"/>
    <property type="evidence" value="ECO:0007669"/>
    <property type="project" value="InterPro"/>
</dbReference>
<protein>
    <submittedName>
        <fullName evidence="2">Spo0B domain-containing protein</fullName>
    </submittedName>
</protein>
<accession>T0C928</accession>
<dbReference type="Gene3D" id="1.10.287.130">
    <property type="match status" value="1"/>
</dbReference>
<accession>A0A9E6ZNJ5</accession>
<dbReference type="AlphaFoldDB" id="T0C928"/>
<organism evidence="2 3">
    <name type="scientific">Alicyclobacillus acidoterrestris (strain ATCC 49025 / DSM 3922 / CIP 106132 / NCIMB 13137 / GD3B)</name>
    <dbReference type="NCBI Taxonomy" id="1356854"/>
    <lineage>
        <taxon>Bacteria</taxon>
        <taxon>Bacillati</taxon>
        <taxon>Bacillota</taxon>
        <taxon>Bacilli</taxon>
        <taxon>Bacillales</taxon>
        <taxon>Alicyclobacillaceae</taxon>
        <taxon>Alicyclobacillus</taxon>
    </lineage>
</organism>
<feature type="domain" description="SpoOB alpha-helical" evidence="1">
    <location>
        <begin position="14"/>
        <end position="49"/>
    </location>
</feature>
<gene>
    <name evidence="2" type="ORF">K1I37_12425</name>
</gene>
<evidence type="ECO:0000313" key="2">
    <source>
        <dbReference type="EMBL" id="UNO47510.1"/>
    </source>
</evidence>
<dbReference type="Pfam" id="PF14689">
    <property type="entry name" value="SPOB_a"/>
    <property type="match status" value="1"/>
</dbReference>
<reference evidence="3" key="1">
    <citation type="journal article" date="2022" name="G3 (Bethesda)">
        <title>Unveiling the complete genome sequence of Alicyclobacillus acidoterrestris DSM 3922T, a taint-producing strain.</title>
        <authorList>
            <person name="Leonardo I.C."/>
            <person name="Barreto Crespo M.T."/>
            <person name="Gaspar F.B."/>
        </authorList>
    </citation>
    <scope>NUCLEOTIDE SEQUENCE [LARGE SCALE GENOMIC DNA]</scope>
    <source>
        <strain evidence="3">DSM 3922</strain>
    </source>
</reference>
<dbReference type="STRING" id="1356854.N007_03855"/>
<dbReference type="RefSeq" id="WP_021295701.1">
    <property type="nucleotide sequence ID" value="NZ_AURB01000101.1"/>
</dbReference>
<evidence type="ECO:0000259" key="1">
    <source>
        <dbReference type="Pfam" id="PF14689"/>
    </source>
</evidence>
<sequence length="163" mass="18420">MPEHDHGTYEAISFRRHRHDVLNELQLIRGYLQLGKPERALAVVDRTATWLQSLTRWQSLGDVGKKLVWEAATCPHLQLRQMHVDGDLSDGVLDHFCAWLHKLNDHAAEQGVRLELDGQLHPLGAEIRGYVEAPFVLDEALASSFPQIAFTVVDNGNHTEMRG</sequence>
<keyword evidence="3" id="KW-1185">Reference proteome</keyword>
<dbReference type="InterPro" id="IPR016120">
    <property type="entry name" value="Sig_transdc_His_kin_SpoOB"/>
</dbReference>
<dbReference type="SUPFAM" id="SSF55890">
    <property type="entry name" value="Sporulation response regulatory protein Spo0B"/>
    <property type="match status" value="1"/>
</dbReference>